<dbReference type="OrthoDB" id="9801219at2"/>
<reference evidence="8 9" key="1">
    <citation type="submission" date="2019-07" db="EMBL/GenBank/DDBJ databases">
        <title>Whole genome shotgun sequence of Chitinophaga cymbidii NBRC 109752.</title>
        <authorList>
            <person name="Hosoyama A."/>
            <person name="Uohara A."/>
            <person name="Ohji S."/>
            <person name="Ichikawa N."/>
        </authorList>
    </citation>
    <scope>NUCLEOTIDE SEQUENCE [LARGE SCALE GENOMIC DNA]</scope>
    <source>
        <strain evidence="8 9">NBRC 109752</strain>
    </source>
</reference>
<dbReference type="GO" id="GO:0005829">
    <property type="term" value="C:cytosol"/>
    <property type="evidence" value="ECO:0007669"/>
    <property type="project" value="TreeGrafter"/>
</dbReference>
<dbReference type="AlphaFoldDB" id="A0A512RMS0"/>
<keyword evidence="3" id="KW-0547">Nucleotide-binding</keyword>
<sequence length="314" mass="32993">MKRILTITLNPAVDETSSVGSLQPEKKLRCSAPVFEPGGGGINVARVINRLGGRALPLYFSGGNSGKRLTALLAEEDITGLPVEIHGETRENLNITDRSTGRQYRFIMPGPTVSSAEYLSLMQAAQAEMDNTEYLVFSGSLPPNGSQGIFKTLAETAMQKKVRLLADTSGEGLREALEAGIYLVKPNLGELAALTGCETLLEADAVSAARGLIRQGSCQVFVISMGEAGALLVTADISEKIPAPIVKRVSTIGAGDSMVAGIVLALQRGQDIHAAARFGIACGTAATLNPGTALCNKEDAERLYGLMNTGSKCR</sequence>
<dbReference type="GO" id="GO:0005524">
    <property type="term" value="F:ATP binding"/>
    <property type="evidence" value="ECO:0007669"/>
    <property type="project" value="UniProtKB-KW"/>
</dbReference>
<dbReference type="CDD" id="cd01164">
    <property type="entry name" value="FruK_PfkB_like"/>
    <property type="match status" value="1"/>
</dbReference>
<gene>
    <name evidence="8" type="ORF">CCY01nite_32480</name>
</gene>
<dbReference type="EMBL" id="BKAU01000004">
    <property type="protein sequence ID" value="GEP96988.1"/>
    <property type="molecule type" value="Genomic_DNA"/>
</dbReference>
<evidence type="ECO:0000256" key="4">
    <source>
        <dbReference type="ARBA" id="ARBA00022777"/>
    </source>
</evidence>
<dbReference type="GO" id="GO:0003872">
    <property type="term" value="F:6-phosphofructokinase activity"/>
    <property type="evidence" value="ECO:0007669"/>
    <property type="project" value="TreeGrafter"/>
</dbReference>
<dbReference type="InterPro" id="IPR029056">
    <property type="entry name" value="Ribokinase-like"/>
</dbReference>
<dbReference type="InterPro" id="IPR002173">
    <property type="entry name" value="Carboh/pur_kinase_PfkB_CS"/>
</dbReference>
<keyword evidence="2 6" id="KW-0808">Transferase</keyword>
<dbReference type="PANTHER" id="PTHR46566:SF2">
    <property type="entry name" value="ATP-DEPENDENT 6-PHOSPHOFRUCTOKINASE ISOZYME 2"/>
    <property type="match status" value="1"/>
</dbReference>
<keyword evidence="5" id="KW-0067">ATP-binding</keyword>
<comment type="caution">
    <text evidence="8">The sequence shown here is derived from an EMBL/GenBank/DDBJ whole genome shotgun (WGS) entry which is preliminary data.</text>
</comment>
<evidence type="ECO:0000313" key="9">
    <source>
        <dbReference type="Proteomes" id="UP000321436"/>
    </source>
</evidence>
<keyword evidence="9" id="KW-1185">Reference proteome</keyword>
<evidence type="ECO:0000256" key="1">
    <source>
        <dbReference type="ARBA" id="ARBA00010688"/>
    </source>
</evidence>
<evidence type="ECO:0000256" key="3">
    <source>
        <dbReference type="ARBA" id="ARBA00022741"/>
    </source>
</evidence>
<dbReference type="Proteomes" id="UP000321436">
    <property type="component" value="Unassembled WGS sequence"/>
</dbReference>
<keyword evidence="4 8" id="KW-0418">Kinase</keyword>
<dbReference type="InterPro" id="IPR011611">
    <property type="entry name" value="PfkB_dom"/>
</dbReference>
<dbReference type="PROSITE" id="PS00584">
    <property type="entry name" value="PFKB_KINASES_2"/>
    <property type="match status" value="1"/>
</dbReference>
<dbReference type="Gene3D" id="3.40.1190.20">
    <property type="match status" value="1"/>
</dbReference>
<dbReference type="NCBIfam" id="TIGR03168">
    <property type="entry name" value="1-PFK"/>
    <property type="match status" value="1"/>
</dbReference>
<evidence type="ECO:0000259" key="7">
    <source>
        <dbReference type="Pfam" id="PF00294"/>
    </source>
</evidence>
<protein>
    <submittedName>
        <fullName evidence="8">Phosphofructokinase</fullName>
    </submittedName>
</protein>
<dbReference type="SUPFAM" id="SSF53613">
    <property type="entry name" value="Ribokinase-like"/>
    <property type="match status" value="1"/>
</dbReference>
<dbReference type="PROSITE" id="PS00583">
    <property type="entry name" value="PFKB_KINASES_1"/>
    <property type="match status" value="1"/>
</dbReference>
<accession>A0A512RMS0</accession>
<organism evidence="8 9">
    <name type="scientific">Chitinophaga cymbidii</name>
    <dbReference type="NCBI Taxonomy" id="1096750"/>
    <lineage>
        <taxon>Bacteria</taxon>
        <taxon>Pseudomonadati</taxon>
        <taxon>Bacteroidota</taxon>
        <taxon>Chitinophagia</taxon>
        <taxon>Chitinophagales</taxon>
        <taxon>Chitinophagaceae</taxon>
        <taxon>Chitinophaga</taxon>
    </lineage>
</organism>
<evidence type="ECO:0000256" key="5">
    <source>
        <dbReference type="ARBA" id="ARBA00022840"/>
    </source>
</evidence>
<dbReference type="RefSeq" id="WP_146864143.1">
    <property type="nucleotide sequence ID" value="NZ_BKAU01000004.1"/>
</dbReference>
<comment type="similarity">
    <text evidence="1">Belongs to the carbohydrate kinase PfkB family.</text>
</comment>
<name>A0A512RMS0_9BACT</name>
<dbReference type="FunFam" id="3.40.1190.20:FF:000001">
    <property type="entry name" value="Phosphofructokinase"/>
    <property type="match status" value="1"/>
</dbReference>
<dbReference type="Pfam" id="PF00294">
    <property type="entry name" value="PfkB"/>
    <property type="match status" value="1"/>
</dbReference>
<evidence type="ECO:0000256" key="2">
    <source>
        <dbReference type="ARBA" id="ARBA00022679"/>
    </source>
</evidence>
<feature type="domain" description="Carbohydrate kinase PfkB" evidence="7">
    <location>
        <begin position="16"/>
        <end position="297"/>
    </location>
</feature>
<evidence type="ECO:0000313" key="8">
    <source>
        <dbReference type="EMBL" id="GEP96988.1"/>
    </source>
</evidence>
<evidence type="ECO:0000256" key="6">
    <source>
        <dbReference type="PIRNR" id="PIRNR000535"/>
    </source>
</evidence>
<dbReference type="InterPro" id="IPR017583">
    <property type="entry name" value="Tagatose/fructose_Pkinase"/>
</dbReference>
<proteinExistence type="inferred from homology"/>
<dbReference type="PIRSF" id="PIRSF000535">
    <property type="entry name" value="1PFK/6PFK/LacC"/>
    <property type="match status" value="1"/>
</dbReference>
<dbReference type="PANTHER" id="PTHR46566">
    <property type="entry name" value="1-PHOSPHOFRUCTOKINASE-RELATED"/>
    <property type="match status" value="1"/>
</dbReference>